<reference evidence="2 3" key="1">
    <citation type="submission" date="2016-07" db="EMBL/GenBank/DDBJ databases">
        <authorList>
            <consortium name="Pathogen Informatics"/>
        </authorList>
    </citation>
    <scope>NUCLEOTIDE SEQUENCE [LARGE SCALE GENOMIC DNA]</scope>
</reference>
<gene>
    <name evidence="2" type="ORF">PVC01_000128100</name>
</gene>
<keyword evidence="1" id="KW-0812">Transmembrane</keyword>
<dbReference type="VEuPathDB" id="PlasmoDB:PVW1_020006700"/>
<evidence type="ECO:0000313" key="3">
    <source>
        <dbReference type="Proteomes" id="UP000305196"/>
    </source>
</evidence>
<feature type="transmembrane region" description="Helical" evidence="1">
    <location>
        <begin position="251"/>
        <end position="271"/>
    </location>
</feature>
<keyword evidence="1" id="KW-1133">Transmembrane helix</keyword>
<keyword evidence="1" id="KW-0472">Membrane</keyword>
<organism evidence="2 3">
    <name type="scientific">Plasmodium vivax</name>
    <name type="common">malaria parasite P. vivax</name>
    <dbReference type="NCBI Taxonomy" id="5855"/>
    <lineage>
        <taxon>Eukaryota</taxon>
        <taxon>Sar</taxon>
        <taxon>Alveolata</taxon>
        <taxon>Apicomplexa</taxon>
        <taxon>Aconoidasida</taxon>
        <taxon>Haemosporida</taxon>
        <taxon>Plasmodiidae</taxon>
        <taxon>Plasmodium</taxon>
        <taxon>Plasmodium (Plasmodium)</taxon>
    </lineage>
</organism>
<evidence type="ECO:0000256" key="1">
    <source>
        <dbReference type="SAM" id="Phobius"/>
    </source>
</evidence>
<dbReference type="VEuPathDB" id="PlasmoDB:PVX_088798"/>
<dbReference type="VEuPathDB" id="PlasmoDB:PVP01_0007000"/>
<dbReference type="Proteomes" id="UP000305196">
    <property type="component" value="Unassembled WGS sequence"/>
</dbReference>
<dbReference type="VEuPathDB" id="PlasmoDB:PVPAM_110054900"/>
<proteinExistence type="predicted"/>
<sequence length="326" mass="38334">MLPSEKIYEEYNISHVKLDNSTKCADLTIDLSQHQDIVKLCDRLIEHLNYFNTKNKNDQTVKYNCEYLHYWMNDRVINELKVIDDAQYIAKITKLYIAWIKIKDMLNKSKYICEPNGGPLISLPVQEFEFRKEMYDYYYNYVKFKDRDYSNINDCEMCKYLNYIYKKYKTFKSACSPSTHNKCVPELDNFDNYDPIKLFGELGCKNQGECNRNEELVPAQNLDGTQVAEVRMQDQTVGNNTQDSMNNSNRMTILNVALPASVFFVLFPMLYKMTPLGSRFGKANKIRNNIINDLKYEEGDSFLTHPFKQESMNNSDKTYNISYNNT</sequence>
<dbReference type="AlphaFoldDB" id="A0A1G4E4P3"/>
<protein>
    <submittedName>
        <fullName evidence="2">VIR protein</fullName>
    </submittedName>
</protein>
<accession>A0A1G4E4P3</accession>
<dbReference type="InterPro" id="IPR008780">
    <property type="entry name" value="Plasmodium_Vir"/>
</dbReference>
<evidence type="ECO:0000313" key="2">
    <source>
        <dbReference type="EMBL" id="SCA60856.1"/>
    </source>
</evidence>
<dbReference type="Pfam" id="PF05795">
    <property type="entry name" value="Plasmodium_Vir"/>
    <property type="match status" value="1"/>
</dbReference>
<name>A0A1G4E4P3_PLAVI</name>
<dbReference type="EMBL" id="FLYI01000519">
    <property type="protein sequence ID" value="SCA60856.1"/>
    <property type="molecule type" value="Genomic_DNA"/>
</dbReference>